<organism evidence="6 7">
    <name type="scientific">Dokdonella immobilis</name>
    <dbReference type="NCBI Taxonomy" id="578942"/>
    <lineage>
        <taxon>Bacteria</taxon>
        <taxon>Pseudomonadati</taxon>
        <taxon>Pseudomonadota</taxon>
        <taxon>Gammaproteobacteria</taxon>
        <taxon>Lysobacterales</taxon>
        <taxon>Rhodanobacteraceae</taxon>
        <taxon>Dokdonella</taxon>
    </lineage>
</organism>
<dbReference type="FunFam" id="1.10.10.10:FF:000001">
    <property type="entry name" value="LysR family transcriptional regulator"/>
    <property type="match status" value="1"/>
</dbReference>
<dbReference type="EMBL" id="FOVF01000056">
    <property type="protein sequence ID" value="SFN71241.1"/>
    <property type="molecule type" value="Genomic_DNA"/>
</dbReference>
<dbReference type="InterPro" id="IPR000847">
    <property type="entry name" value="LysR_HTH_N"/>
</dbReference>
<evidence type="ECO:0000256" key="1">
    <source>
        <dbReference type="ARBA" id="ARBA00009437"/>
    </source>
</evidence>
<feature type="domain" description="HTH lysR-type" evidence="5">
    <location>
        <begin position="10"/>
        <end position="66"/>
    </location>
</feature>
<evidence type="ECO:0000256" key="4">
    <source>
        <dbReference type="ARBA" id="ARBA00023163"/>
    </source>
</evidence>
<dbReference type="InterPro" id="IPR058163">
    <property type="entry name" value="LysR-type_TF_proteobact-type"/>
</dbReference>
<dbReference type="GO" id="GO:0003700">
    <property type="term" value="F:DNA-binding transcription factor activity"/>
    <property type="evidence" value="ECO:0007669"/>
    <property type="project" value="InterPro"/>
</dbReference>
<name>A0A1I5B9L8_9GAMM</name>
<dbReference type="Pfam" id="PF03466">
    <property type="entry name" value="LysR_substrate"/>
    <property type="match status" value="1"/>
</dbReference>
<evidence type="ECO:0000313" key="7">
    <source>
        <dbReference type="Proteomes" id="UP000198575"/>
    </source>
</evidence>
<dbReference type="SUPFAM" id="SSF46785">
    <property type="entry name" value="Winged helix' DNA-binding domain"/>
    <property type="match status" value="1"/>
</dbReference>
<dbReference type="CDD" id="cd08473">
    <property type="entry name" value="PBP2_CrgA_like_4"/>
    <property type="match status" value="1"/>
</dbReference>
<dbReference type="PANTHER" id="PTHR30537:SF31">
    <property type="entry name" value="TRANSCRIPTIONAL REGULATOR, LYSR FAMILY"/>
    <property type="match status" value="1"/>
</dbReference>
<dbReference type="InterPro" id="IPR036388">
    <property type="entry name" value="WH-like_DNA-bd_sf"/>
</dbReference>
<keyword evidence="7" id="KW-1185">Reference proteome</keyword>
<comment type="similarity">
    <text evidence="1">Belongs to the LysR transcriptional regulatory family.</text>
</comment>
<dbReference type="Gene3D" id="1.10.10.10">
    <property type="entry name" value="Winged helix-like DNA-binding domain superfamily/Winged helix DNA-binding domain"/>
    <property type="match status" value="1"/>
</dbReference>
<reference evidence="6 7" key="1">
    <citation type="submission" date="2016-10" db="EMBL/GenBank/DDBJ databases">
        <authorList>
            <person name="de Groot N.N."/>
        </authorList>
    </citation>
    <scope>NUCLEOTIDE SEQUENCE [LARGE SCALE GENOMIC DNA]</scope>
    <source>
        <strain evidence="6 7">CGMCC 1.7659</strain>
    </source>
</reference>
<evidence type="ECO:0000256" key="3">
    <source>
        <dbReference type="ARBA" id="ARBA00023125"/>
    </source>
</evidence>
<dbReference type="Gene3D" id="3.40.190.290">
    <property type="match status" value="1"/>
</dbReference>
<dbReference type="PANTHER" id="PTHR30537">
    <property type="entry name" value="HTH-TYPE TRANSCRIPTIONAL REGULATOR"/>
    <property type="match status" value="1"/>
</dbReference>
<dbReference type="InterPro" id="IPR005119">
    <property type="entry name" value="LysR_subst-bd"/>
</dbReference>
<dbReference type="OrthoDB" id="9810065at2"/>
<sequence length="305" mass="33761">MRPDDDALSDLNDLRFFVEVVEHGGFSAAGRALGVPKSRLSNRVAKLEERLGVRLLQRTTRRFVVTDVGERFLAHCKAMIEQAEAARDVVEELRSEPCGWIRLSCPISLAPTVMAELVPEFLARYPKMQVRLLVSDRRVDLVGEAFDIAIRVRTVIDTDASLVLRTIGQSRVVLVASPAFLERHGKPRSPQELAPLPLLSMRELDGVQSIDLFGPAGEREQIRMQPRLVCGSFPVLVNAAVRGIGVALVPDMTAAAAIARGELVEILPDWSMPEGIFHFVYPTRRGLLPGVRAMVDFLAERLRVA</sequence>
<evidence type="ECO:0000259" key="5">
    <source>
        <dbReference type="PROSITE" id="PS50931"/>
    </source>
</evidence>
<keyword evidence="2" id="KW-0805">Transcription regulation</keyword>
<dbReference type="Proteomes" id="UP000198575">
    <property type="component" value="Unassembled WGS sequence"/>
</dbReference>
<evidence type="ECO:0000313" key="6">
    <source>
        <dbReference type="EMBL" id="SFN71241.1"/>
    </source>
</evidence>
<dbReference type="PROSITE" id="PS50931">
    <property type="entry name" value="HTH_LYSR"/>
    <property type="match status" value="1"/>
</dbReference>
<evidence type="ECO:0000256" key="2">
    <source>
        <dbReference type="ARBA" id="ARBA00023015"/>
    </source>
</evidence>
<gene>
    <name evidence="6" type="ORF">SAMN05216289_1564</name>
</gene>
<dbReference type="GO" id="GO:0043565">
    <property type="term" value="F:sequence-specific DNA binding"/>
    <property type="evidence" value="ECO:0007669"/>
    <property type="project" value="TreeGrafter"/>
</dbReference>
<dbReference type="RefSeq" id="WP_092411071.1">
    <property type="nucleotide sequence ID" value="NZ_FOVF01000056.1"/>
</dbReference>
<accession>A0A1I5B9L8</accession>
<keyword evidence="4" id="KW-0804">Transcription</keyword>
<dbReference type="AlphaFoldDB" id="A0A1I5B9L8"/>
<proteinExistence type="inferred from homology"/>
<protein>
    <submittedName>
        <fullName evidence="6">DNA-binding transcriptional regulator, LysR family</fullName>
    </submittedName>
</protein>
<keyword evidence="3 6" id="KW-0238">DNA-binding</keyword>
<dbReference type="GO" id="GO:0006351">
    <property type="term" value="P:DNA-templated transcription"/>
    <property type="evidence" value="ECO:0007669"/>
    <property type="project" value="TreeGrafter"/>
</dbReference>
<dbReference type="Pfam" id="PF00126">
    <property type="entry name" value="HTH_1"/>
    <property type="match status" value="1"/>
</dbReference>
<dbReference type="STRING" id="578942.SAMN05216289_1564"/>
<dbReference type="InterPro" id="IPR036390">
    <property type="entry name" value="WH_DNA-bd_sf"/>
</dbReference>
<dbReference type="SUPFAM" id="SSF53850">
    <property type="entry name" value="Periplasmic binding protein-like II"/>
    <property type="match status" value="1"/>
</dbReference>